<comment type="similarity">
    <text evidence="1">Belongs to the zeta toxin family.</text>
</comment>
<evidence type="ECO:0000256" key="1">
    <source>
        <dbReference type="ARBA" id="ARBA00009104"/>
    </source>
</evidence>
<dbReference type="EC" id="2.7.1.176" evidence="2"/>
<keyword evidence="3" id="KW-0547">Nucleotide-binding</keyword>
<dbReference type="Gene3D" id="3.40.50.300">
    <property type="entry name" value="P-loop containing nucleotide triphosphate hydrolases"/>
    <property type="match status" value="1"/>
</dbReference>
<feature type="domain" description="Zeta toxin" evidence="7">
    <location>
        <begin position="31"/>
        <end position="174"/>
    </location>
</feature>
<dbReference type="AlphaFoldDB" id="A0A9D1NEA0"/>
<proteinExistence type="inferred from homology"/>
<dbReference type="EMBL" id="DVOJ01000004">
    <property type="protein sequence ID" value="HIV01099.1"/>
    <property type="molecule type" value="Genomic_DNA"/>
</dbReference>
<organism evidence="8 9">
    <name type="scientific">Candidatus Caccopulliclostridium gallistercoris</name>
    <dbReference type="NCBI Taxonomy" id="2840719"/>
    <lineage>
        <taxon>Bacteria</taxon>
        <taxon>Bacillati</taxon>
        <taxon>Bacillota</taxon>
        <taxon>Clostridia</taxon>
        <taxon>Candidatus Caccopulliclostridium</taxon>
    </lineage>
</organism>
<evidence type="ECO:0000256" key="3">
    <source>
        <dbReference type="ARBA" id="ARBA00022741"/>
    </source>
</evidence>
<evidence type="ECO:0000256" key="4">
    <source>
        <dbReference type="ARBA" id="ARBA00022840"/>
    </source>
</evidence>
<comment type="caution">
    <text evidence="8">The sequence shown here is derived from an EMBL/GenBank/DDBJ whole genome shotgun (WGS) entry which is preliminary data.</text>
</comment>
<dbReference type="SUPFAM" id="SSF52540">
    <property type="entry name" value="P-loop containing nucleoside triphosphate hydrolases"/>
    <property type="match status" value="1"/>
</dbReference>
<dbReference type="PANTHER" id="PTHR39206">
    <property type="entry name" value="SLL8004 PROTEIN"/>
    <property type="match status" value="1"/>
</dbReference>
<sequence>MNLKQIFENFNAYDNKTALNIIKKNNENSLDVNDKNLIIVAGPNGSGKTTLVANLYNSRALSYPYLNADLFASTVLSFIADDLERNKSSMYYTMDKVAKYINIGKSFCYETVLSHPSKIELIKLAKEKGYKITSIFVYTNSPSINIERVKARAEQGGHDVPIDKIQSRYYRSIELSKELKLLSDKYYSFDNSKTLTIKNFEIEK</sequence>
<reference evidence="8" key="2">
    <citation type="journal article" date="2021" name="PeerJ">
        <title>Extensive microbial diversity within the chicken gut microbiome revealed by metagenomics and culture.</title>
        <authorList>
            <person name="Gilroy R."/>
            <person name="Ravi A."/>
            <person name="Getino M."/>
            <person name="Pursley I."/>
            <person name="Horton D.L."/>
            <person name="Alikhan N.F."/>
            <person name="Baker D."/>
            <person name="Gharbi K."/>
            <person name="Hall N."/>
            <person name="Watson M."/>
            <person name="Adriaenssens E.M."/>
            <person name="Foster-Nyarko E."/>
            <person name="Jarju S."/>
            <person name="Secka A."/>
            <person name="Antonio M."/>
            <person name="Oren A."/>
            <person name="Chaudhuri R.R."/>
            <person name="La Ragione R."/>
            <person name="Hildebrand F."/>
            <person name="Pallen M.J."/>
        </authorList>
    </citation>
    <scope>NUCLEOTIDE SEQUENCE</scope>
    <source>
        <strain evidence="8">CHK186-9395</strain>
    </source>
</reference>
<accession>A0A9D1NEA0</accession>
<dbReference type="InterPro" id="IPR010488">
    <property type="entry name" value="Zeta_toxin_domain"/>
</dbReference>
<evidence type="ECO:0000256" key="2">
    <source>
        <dbReference type="ARBA" id="ARBA00011963"/>
    </source>
</evidence>
<protein>
    <recommendedName>
        <fullName evidence="5">UDP-N-acetylglucosamine kinase</fullName>
        <ecNumber evidence="2">2.7.1.176</ecNumber>
    </recommendedName>
    <alternativeName>
        <fullName evidence="5">UDP-N-acetylglucosamine kinase</fullName>
    </alternativeName>
</protein>
<gene>
    <name evidence="8" type="ORF">IAA62_00880</name>
</gene>
<reference evidence="8" key="1">
    <citation type="submission" date="2020-10" db="EMBL/GenBank/DDBJ databases">
        <authorList>
            <person name="Gilroy R."/>
        </authorList>
    </citation>
    <scope>NUCLEOTIDE SEQUENCE</scope>
    <source>
        <strain evidence="8">CHK186-9395</strain>
    </source>
</reference>
<dbReference type="GO" id="GO:0016301">
    <property type="term" value="F:kinase activity"/>
    <property type="evidence" value="ECO:0007669"/>
    <property type="project" value="InterPro"/>
</dbReference>
<evidence type="ECO:0000256" key="5">
    <source>
        <dbReference type="ARBA" id="ARBA00032897"/>
    </source>
</evidence>
<evidence type="ECO:0000259" key="7">
    <source>
        <dbReference type="Pfam" id="PF06414"/>
    </source>
</evidence>
<dbReference type="InterPro" id="IPR027417">
    <property type="entry name" value="P-loop_NTPase"/>
</dbReference>
<dbReference type="Pfam" id="PF06414">
    <property type="entry name" value="Zeta_toxin"/>
    <property type="match status" value="1"/>
</dbReference>
<comment type="catalytic activity">
    <reaction evidence="6">
        <text>UDP-N-acetyl-alpha-D-glucosamine + ATP = UDP-N-acetyl-alpha-D-glucosamine 3'-phosphate + ADP + H(+)</text>
        <dbReference type="Rhea" id="RHEA:32671"/>
        <dbReference type="ChEBI" id="CHEBI:15378"/>
        <dbReference type="ChEBI" id="CHEBI:30616"/>
        <dbReference type="ChEBI" id="CHEBI:57705"/>
        <dbReference type="ChEBI" id="CHEBI:64353"/>
        <dbReference type="ChEBI" id="CHEBI:456216"/>
        <dbReference type="EC" id="2.7.1.176"/>
    </reaction>
</comment>
<dbReference type="Proteomes" id="UP000886861">
    <property type="component" value="Unassembled WGS sequence"/>
</dbReference>
<keyword evidence="4" id="KW-0067">ATP-binding</keyword>
<dbReference type="PANTHER" id="PTHR39206:SF1">
    <property type="entry name" value="SLL8004 PROTEIN"/>
    <property type="match status" value="1"/>
</dbReference>
<name>A0A9D1NEA0_9FIRM</name>
<dbReference type="GO" id="GO:0005524">
    <property type="term" value="F:ATP binding"/>
    <property type="evidence" value="ECO:0007669"/>
    <property type="project" value="UniProtKB-KW"/>
</dbReference>
<evidence type="ECO:0000256" key="6">
    <source>
        <dbReference type="ARBA" id="ARBA00048178"/>
    </source>
</evidence>
<evidence type="ECO:0000313" key="8">
    <source>
        <dbReference type="EMBL" id="HIV01099.1"/>
    </source>
</evidence>
<evidence type="ECO:0000313" key="9">
    <source>
        <dbReference type="Proteomes" id="UP000886861"/>
    </source>
</evidence>